<organism evidence="20 21">
    <name type="scientific">Labedella phragmitis</name>
    <dbReference type="NCBI Taxonomy" id="2498849"/>
    <lineage>
        <taxon>Bacteria</taxon>
        <taxon>Bacillati</taxon>
        <taxon>Actinomycetota</taxon>
        <taxon>Actinomycetes</taxon>
        <taxon>Micrococcales</taxon>
        <taxon>Microbacteriaceae</taxon>
        <taxon>Labedella</taxon>
    </lineage>
</organism>
<dbReference type="OrthoDB" id="9814222at2"/>
<evidence type="ECO:0000313" key="20">
    <source>
        <dbReference type="EMBL" id="RWZ49975.1"/>
    </source>
</evidence>
<feature type="transmembrane region" description="Helical" evidence="17">
    <location>
        <begin position="152"/>
        <end position="176"/>
    </location>
</feature>
<evidence type="ECO:0000256" key="14">
    <source>
        <dbReference type="ARBA" id="ARBA00023136"/>
    </source>
</evidence>
<keyword evidence="7" id="KW-1003">Cell membrane</keyword>
<keyword evidence="11" id="KW-0598">Phosphotransferase system</keyword>
<evidence type="ECO:0000313" key="21">
    <source>
        <dbReference type="Proteomes" id="UP000288547"/>
    </source>
</evidence>
<dbReference type="SUPFAM" id="SSF52794">
    <property type="entry name" value="PTS system IIB component-like"/>
    <property type="match status" value="1"/>
</dbReference>
<evidence type="ECO:0000256" key="8">
    <source>
        <dbReference type="ARBA" id="ARBA00022553"/>
    </source>
</evidence>
<dbReference type="InterPro" id="IPR013014">
    <property type="entry name" value="PTS_EIIC_2"/>
</dbReference>
<evidence type="ECO:0000256" key="17">
    <source>
        <dbReference type="SAM" id="Phobius"/>
    </source>
</evidence>
<feature type="transmembrane region" description="Helical" evidence="17">
    <location>
        <begin position="67"/>
        <end position="86"/>
    </location>
</feature>
<dbReference type="InterPro" id="IPR004718">
    <property type="entry name" value="PTS_IIC_mtl"/>
</dbReference>
<name>A0A444PRX9_9MICO</name>
<feature type="transmembrane region" description="Helical" evidence="17">
    <location>
        <begin position="288"/>
        <end position="311"/>
    </location>
</feature>
<comment type="subcellular location">
    <subcellularLocation>
        <location evidence="3">Cell membrane</location>
        <topology evidence="3">Multi-pass membrane protein</topology>
    </subcellularLocation>
</comment>
<evidence type="ECO:0000259" key="18">
    <source>
        <dbReference type="PROSITE" id="PS51099"/>
    </source>
</evidence>
<dbReference type="InterPro" id="IPR013011">
    <property type="entry name" value="PTS_EIIB_2"/>
</dbReference>
<dbReference type="PROSITE" id="PS51099">
    <property type="entry name" value="PTS_EIIB_TYPE_2"/>
    <property type="match status" value="1"/>
</dbReference>
<dbReference type="PROSITE" id="PS51104">
    <property type="entry name" value="PTS_EIIC_TYPE_2"/>
    <property type="match status" value="1"/>
</dbReference>
<evidence type="ECO:0000259" key="19">
    <source>
        <dbReference type="PROSITE" id="PS51104"/>
    </source>
</evidence>
<feature type="compositionally biased region" description="Polar residues" evidence="16">
    <location>
        <begin position="475"/>
        <end position="489"/>
    </location>
</feature>
<feature type="transmembrane region" description="Helical" evidence="17">
    <location>
        <begin position="183"/>
        <end position="200"/>
    </location>
</feature>
<evidence type="ECO:0000256" key="5">
    <source>
        <dbReference type="ARBA" id="ARBA00021825"/>
    </source>
</evidence>
<keyword evidence="13 17" id="KW-1133">Transmembrane helix</keyword>
<dbReference type="InterPro" id="IPR036095">
    <property type="entry name" value="PTS_EIIB-like_sf"/>
</dbReference>
<evidence type="ECO:0000256" key="4">
    <source>
        <dbReference type="ARBA" id="ARBA00011909"/>
    </source>
</evidence>
<evidence type="ECO:0000256" key="16">
    <source>
        <dbReference type="SAM" id="MobiDB-lite"/>
    </source>
</evidence>
<reference evidence="20 21" key="1">
    <citation type="submission" date="2018-12" db="EMBL/GenBank/DDBJ databases">
        <authorList>
            <person name="Li F."/>
        </authorList>
    </citation>
    <scope>NUCLEOTIDE SEQUENCE [LARGE SCALE GENOMIC DNA]</scope>
    <source>
        <strain evidence="20 21">11W25H-1</strain>
    </source>
</reference>
<dbReference type="InterPro" id="IPR003352">
    <property type="entry name" value="PTS_EIIC"/>
</dbReference>
<comment type="function">
    <text evidence="2">The phosphoenolpyruvate-dependent sugar phosphotransferase system (sugar PTS), a major carbohydrate active transport system, catalyzes the phosphorylation of incoming sugar substrates concomitantly with their translocation across the cell membrane. The enzyme II CmtAB PTS system is involved in D-mannitol transport.</text>
</comment>
<comment type="caution">
    <text evidence="20">The sequence shown here is derived from an EMBL/GenBank/DDBJ whole genome shotgun (WGS) entry which is preliminary data.</text>
</comment>
<evidence type="ECO:0000256" key="15">
    <source>
        <dbReference type="ARBA" id="ARBA00033349"/>
    </source>
</evidence>
<dbReference type="EMBL" id="RZNB01000004">
    <property type="protein sequence ID" value="RWZ49975.1"/>
    <property type="molecule type" value="Genomic_DNA"/>
</dbReference>
<dbReference type="PANTHER" id="PTHR30181">
    <property type="entry name" value="MANNITOL PERMEASE IIC COMPONENT"/>
    <property type="match status" value="1"/>
</dbReference>
<protein>
    <recommendedName>
        <fullName evidence="5">PTS system mannitol-specific EIICB component</fullName>
        <ecNumber evidence="4">2.7.1.197</ecNumber>
    </recommendedName>
    <alternativeName>
        <fullName evidence="15">EIICB-Mtl</fullName>
    </alternativeName>
</protein>
<feature type="region of interest" description="Disordered" evidence="16">
    <location>
        <begin position="470"/>
        <end position="508"/>
    </location>
</feature>
<keyword evidence="6" id="KW-0813">Transport</keyword>
<dbReference type="GO" id="GO:0005886">
    <property type="term" value="C:plasma membrane"/>
    <property type="evidence" value="ECO:0007669"/>
    <property type="project" value="UniProtKB-SubCell"/>
</dbReference>
<keyword evidence="14 17" id="KW-0472">Membrane</keyword>
<keyword evidence="12 17" id="KW-0812">Transmembrane</keyword>
<evidence type="ECO:0000256" key="6">
    <source>
        <dbReference type="ARBA" id="ARBA00022448"/>
    </source>
</evidence>
<keyword evidence="21" id="KW-1185">Reference proteome</keyword>
<evidence type="ECO:0000256" key="3">
    <source>
        <dbReference type="ARBA" id="ARBA00004651"/>
    </source>
</evidence>
<dbReference type="InterPro" id="IPR029503">
    <property type="entry name" value="PTS_EIIB_mannitol"/>
</dbReference>
<dbReference type="FunFam" id="3.40.50.2300:FF:000047">
    <property type="entry name" value="PTS system mannitol-specific transporter subunit IICBA"/>
    <property type="match status" value="1"/>
</dbReference>
<feature type="domain" description="PTS EIIB type-2" evidence="18">
    <location>
        <begin position="413"/>
        <end position="508"/>
    </location>
</feature>
<feature type="transmembrane region" description="Helical" evidence="17">
    <location>
        <begin position="20"/>
        <end position="47"/>
    </location>
</feature>
<evidence type="ECO:0000256" key="7">
    <source>
        <dbReference type="ARBA" id="ARBA00022475"/>
    </source>
</evidence>
<dbReference type="NCBIfam" id="TIGR00851">
    <property type="entry name" value="mtlA"/>
    <property type="match status" value="1"/>
</dbReference>
<accession>A0A444PRX9</accession>
<keyword evidence="10" id="KW-0808">Transferase</keyword>
<dbReference type="Proteomes" id="UP000288547">
    <property type="component" value="Unassembled WGS sequence"/>
</dbReference>
<dbReference type="InterPro" id="IPR003501">
    <property type="entry name" value="PTS_EIIB_2/3"/>
</dbReference>
<dbReference type="CDD" id="cd05567">
    <property type="entry name" value="PTS_IIB_mannitol"/>
    <property type="match status" value="1"/>
</dbReference>
<dbReference type="GO" id="GO:0022872">
    <property type="term" value="F:protein-N(PI)-phosphohistidine-mannitol phosphotransferase system transmembrane transporter activity"/>
    <property type="evidence" value="ECO:0007669"/>
    <property type="project" value="InterPro"/>
</dbReference>
<dbReference type="RefSeq" id="WP_128495433.1">
    <property type="nucleotide sequence ID" value="NZ_RZNB01000004.1"/>
</dbReference>
<dbReference type="EC" id="2.7.1.197" evidence="4"/>
<evidence type="ECO:0000256" key="1">
    <source>
        <dbReference type="ARBA" id="ARBA00001655"/>
    </source>
</evidence>
<evidence type="ECO:0000256" key="10">
    <source>
        <dbReference type="ARBA" id="ARBA00022679"/>
    </source>
</evidence>
<dbReference type="PANTHER" id="PTHR30181:SF2">
    <property type="entry name" value="PTS SYSTEM MANNITOL-SPECIFIC EIICBA COMPONENT"/>
    <property type="match status" value="1"/>
</dbReference>
<dbReference type="Pfam" id="PF02378">
    <property type="entry name" value="PTS_EIIC"/>
    <property type="match status" value="1"/>
</dbReference>
<feature type="transmembrane region" description="Helical" evidence="17">
    <location>
        <begin position="98"/>
        <end position="121"/>
    </location>
</feature>
<feature type="transmembrane region" description="Helical" evidence="17">
    <location>
        <begin position="244"/>
        <end position="268"/>
    </location>
</feature>
<dbReference type="AlphaFoldDB" id="A0A444PRX9"/>
<sequence>MTTTSTTSKPAGARVAVQRFGTFLSGMVMPNIAAFIAWGIITAFFIQTGWTPVPQLGGFPDANGTEYPGIVGPMLTYLLPLLIAYTGGKMVYDTRGGVVGAIMTMGVIAGADTTMILGAMICGPLGGWLIKQVDKIWDGKIRPGFEMLVNNFSAGILGFALAMLGFFGLAPVLSFVSQVLGNAVQWLLGAGLLPLASIFIEPAKVLFLNNAINHGVLTPLAADQVAESGKSILFLLEANPGPGLGLLLAFTFFGIGAARATAPGAIVIQFLGGIHEIYFPYVLSKPILLLAVIAGGATGVATNVAFGSGLVGVASPGSIFAVLAATERNSFIGVILSVILSAAVSFLIASVILRASRKRDLASGEGGDLSAAVAKTQANKGKESSVLGGLAANPVAATAPAAGATVATATAVHNIVFACDAGMGSSAMGASVLRNKLKKAGVEGVTVTNQAIANLTGDADLVITHKDLTDRARQKSPNSQHVSVDNFMNSPKYDEVVDQVQHQGGSAQ</sequence>
<proteinExistence type="predicted"/>
<evidence type="ECO:0000256" key="2">
    <source>
        <dbReference type="ARBA" id="ARBA00002434"/>
    </source>
</evidence>
<evidence type="ECO:0000256" key="12">
    <source>
        <dbReference type="ARBA" id="ARBA00022692"/>
    </source>
</evidence>
<feature type="domain" description="PTS EIIC type-2" evidence="19">
    <location>
        <begin position="20"/>
        <end position="362"/>
    </location>
</feature>
<evidence type="ECO:0000256" key="9">
    <source>
        <dbReference type="ARBA" id="ARBA00022597"/>
    </source>
</evidence>
<dbReference type="Gene3D" id="3.40.50.2300">
    <property type="match status" value="1"/>
</dbReference>
<dbReference type="NCBIfam" id="NF011663">
    <property type="entry name" value="PRK15083.1"/>
    <property type="match status" value="1"/>
</dbReference>
<keyword evidence="8" id="KW-0597">Phosphoprotein</keyword>
<evidence type="ECO:0000256" key="11">
    <source>
        <dbReference type="ARBA" id="ARBA00022683"/>
    </source>
</evidence>
<feature type="transmembrane region" description="Helical" evidence="17">
    <location>
        <begin position="331"/>
        <end position="353"/>
    </location>
</feature>
<dbReference type="GO" id="GO:0090563">
    <property type="term" value="F:protein-phosphocysteine-sugar phosphotransferase activity"/>
    <property type="evidence" value="ECO:0007669"/>
    <property type="project" value="TreeGrafter"/>
</dbReference>
<keyword evidence="9" id="KW-0762">Sugar transport</keyword>
<dbReference type="GO" id="GO:0009401">
    <property type="term" value="P:phosphoenolpyruvate-dependent sugar phosphotransferase system"/>
    <property type="evidence" value="ECO:0007669"/>
    <property type="project" value="UniProtKB-KW"/>
</dbReference>
<dbReference type="Pfam" id="PF02302">
    <property type="entry name" value="PTS_IIB"/>
    <property type="match status" value="1"/>
</dbReference>
<evidence type="ECO:0000256" key="13">
    <source>
        <dbReference type="ARBA" id="ARBA00022989"/>
    </source>
</evidence>
<dbReference type="InterPro" id="IPR050893">
    <property type="entry name" value="Sugar_PTS"/>
</dbReference>
<gene>
    <name evidence="20" type="ORF">ELQ90_11560</name>
</gene>
<comment type="catalytic activity">
    <reaction evidence="1">
        <text>D-mannitol(out) + N(pros)-phospho-L-histidyl-[protein] = D-mannitol 1-phosphate(in) + L-histidyl-[protein]</text>
        <dbReference type="Rhea" id="RHEA:33363"/>
        <dbReference type="Rhea" id="RHEA-COMP:9745"/>
        <dbReference type="Rhea" id="RHEA-COMP:9746"/>
        <dbReference type="ChEBI" id="CHEBI:16899"/>
        <dbReference type="ChEBI" id="CHEBI:29979"/>
        <dbReference type="ChEBI" id="CHEBI:61381"/>
        <dbReference type="ChEBI" id="CHEBI:64837"/>
        <dbReference type="EC" id="2.7.1.197"/>
    </reaction>
</comment>